<dbReference type="EMBL" id="JAFBCV010000010">
    <property type="protein sequence ID" value="MBM7839744.1"/>
    <property type="molecule type" value="Genomic_DNA"/>
</dbReference>
<sequence>MSYKEECETFFQAHLKTTSRYVFTYKETMHMMDSDYMVIELLNASEEELWPVVKRMRAMEPSDKNVHQLLQHFAYIYVIGYRTNKG</sequence>
<reference evidence="1" key="1">
    <citation type="submission" date="2021-01" db="EMBL/GenBank/DDBJ databases">
        <title>Genomic Encyclopedia of Type Strains, Phase IV (KMG-IV): sequencing the most valuable type-strain genomes for metagenomic binning, comparative biology and taxonomic classification.</title>
        <authorList>
            <person name="Goeker M."/>
        </authorList>
    </citation>
    <scope>NUCLEOTIDE SEQUENCE</scope>
    <source>
        <strain evidence="1">DSM 21943</strain>
    </source>
</reference>
<accession>A0ABS2SW73</accession>
<dbReference type="RefSeq" id="WP_204466925.1">
    <property type="nucleotide sequence ID" value="NZ_JAFBCV010000010.1"/>
</dbReference>
<name>A0ABS2SW73_9BACI</name>
<keyword evidence="2" id="KW-1185">Reference proteome</keyword>
<organism evidence="1 2">
    <name type="scientific">Shouchella xiaoxiensis</name>
    <dbReference type="NCBI Taxonomy" id="766895"/>
    <lineage>
        <taxon>Bacteria</taxon>
        <taxon>Bacillati</taxon>
        <taxon>Bacillota</taxon>
        <taxon>Bacilli</taxon>
        <taxon>Bacillales</taxon>
        <taxon>Bacillaceae</taxon>
        <taxon>Shouchella</taxon>
    </lineage>
</organism>
<proteinExistence type="predicted"/>
<protein>
    <submittedName>
        <fullName evidence="1">Uncharacterized protein</fullName>
    </submittedName>
</protein>
<evidence type="ECO:0000313" key="2">
    <source>
        <dbReference type="Proteomes" id="UP001179280"/>
    </source>
</evidence>
<dbReference type="Proteomes" id="UP001179280">
    <property type="component" value="Unassembled WGS sequence"/>
</dbReference>
<evidence type="ECO:0000313" key="1">
    <source>
        <dbReference type="EMBL" id="MBM7839744.1"/>
    </source>
</evidence>
<comment type="caution">
    <text evidence="1">The sequence shown here is derived from an EMBL/GenBank/DDBJ whole genome shotgun (WGS) entry which is preliminary data.</text>
</comment>
<gene>
    <name evidence="1" type="ORF">JOC54_003024</name>
</gene>